<dbReference type="InterPro" id="IPR036280">
    <property type="entry name" value="Multihaem_cyt_sf"/>
</dbReference>
<dbReference type="SUPFAM" id="SSF48695">
    <property type="entry name" value="Multiheme cytochromes"/>
    <property type="match status" value="1"/>
</dbReference>
<sequence>MNQRWMILTVGAALTSVLSAGLLFGRTKDLRSSDEIHGIHAEQELDCATCHPGVAESMHGTDELRPTMDACADCHDIEDATNCKTCHQSAEPGGYPERAARVQLFPHATHLESGLVCSDCHGDDWSPVMPTMETCRECHATASGLTDCGNCHAQGEALIPETHTPGWLAFHPVEAGWNDDACSVCHTQNDCQQCHAGDNVRPRSHPIDFAFNHSVEAKASETECATCHLEADFCSSCHVAEHVLPQNHSRADWLSGRTGGRHAEEARFDLESCVACHDQGADEPVCAECHGR</sequence>
<protein>
    <recommendedName>
        <fullName evidence="3">Cytochrome c7-like domain-containing protein</fullName>
    </recommendedName>
</protein>
<evidence type="ECO:0000313" key="1">
    <source>
        <dbReference type="EMBL" id="MCA9726715.1"/>
    </source>
</evidence>
<proteinExistence type="predicted"/>
<dbReference type="AlphaFoldDB" id="A0A956RNH8"/>
<dbReference type="CDD" id="cd08168">
    <property type="entry name" value="Cytochrom_C3"/>
    <property type="match status" value="1"/>
</dbReference>
<organism evidence="1 2">
    <name type="scientific">Eiseniibacteriota bacterium</name>
    <dbReference type="NCBI Taxonomy" id="2212470"/>
    <lineage>
        <taxon>Bacteria</taxon>
        <taxon>Candidatus Eiseniibacteriota</taxon>
    </lineage>
</organism>
<gene>
    <name evidence="1" type="ORF">KC729_03465</name>
</gene>
<evidence type="ECO:0008006" key="3">
    <source>
        <dbReference type="Google" id="ProtNLM"/>
    </source>
</evidence>
<dbReference type="EMBL" id="JAGQHR010000059">
    <property type="protein sequence ID" value="MCA9726715.1"/>
    <property type="molecule type" value="Genomic_DNA"/>
</dbReference>
<comment type="caution">
    <text evidence="1">The sequence shown here is derived from an EMBL/GenBank/DDBJ whole genome shotgun (WGS) entry which is preliminary data.</text>
</comment>
<dbReference type="Gene3D" id="3.90.10.10">
    <property type="entry name" value="Cytochrome C3"/>
    <property type="match status" value="3"/>
</dbReference>
<dbReference type="Proteomes" id="UP000697710">
    <property type="component" value="Unassembled WGS sequence"/>
</dbReference>
<reference evidence="1" key="1">
    <citation type="submission" date="2020-04" db="EMBL/GenBank/DDBJ databases">
        <authorList>
            <person name="Zhang T."/>
        </authorList>
    </citation>
    <scope>NUCLEOTIDE SEQUENCE</scope>
    <source>
        <strain evidence="1">HKST-UBA01</strain>
    </source>
</reference>
<name>A0A956RNH8_UNCEI</name>
<evidence type="ECO:0000313" key="2">
    <source>
        <dbReference type="Proteomes" id="UP000697710"/>
    </source>
</evidence>
<accession>A0A956RNH8</accession>
<reference evidence="1" key="2">
    <citation type="journal article" date="2021" name="Microbiome">
        <title>Successional dynamics and alternative stable states in a saline activated sludge microbial community over 9 years.</title>
        <authorList>
            <person name="Wang Y."/>
            <person name="Ye J."/>
            <person name="Ju F."/>
            <person name="Liu L."/>
            <person name="Boyd J.A."/>
            <person name="Deng Y."/>
            <person name="Parks D.H."/>
            <person name="Jiang X."/>
            <person name="Yin X."/>
            <person name="Woodcroft B.J."/>
            <person name="Tyson G.W."/>
            <person name="Hugenholtz P."/>
            <person name="Polz M.F."/>
            <person name="Zhang T."/>
        </authorList>
    </citation>
    <scope>NUCLEOTIDE SEQUENCE</scope>
    <source>
        <strain evidence="1">HKST-UBA01</strain>
    </source>
</reference>